<accession>A0A167ISW1</accession>
<protein>
    <submittedName>
        <fullName evidence="2">Uncharacterized protein</fullName>
    </submittedName>
</protein>
<evidence type="ECO:0000313" key="2">
    <source>
        <dbReference type="EMBL" id="KZO92923.1"/>
    </source>
</evidence>
<keyword evidence="3" id="KW-1185">Reference proteome</keyword>
<dbReference type="EMBL" id="KV417306">
    <property type="protein sequence ID" value="KZO92923.1"/>
    <property type="molecule type" value="Genomic_DNA"/>
</dbReference>
<dbReference type="Proteomes" id="UP000076738">
    <property type="component" value="Unassembled WGS sequence"/>
</dbReference>
<dbReference type="PANTHER" id="PTHR35204:SF1">
    <property type="entry name" value="ENTEROTOXIN"/>
    <property type="match status" value="1"/>
</dbReference>
<name>A0A167ISW1_CALVF</name>
<proteinExistence type="predicted"/>
<organism evidence="2 3">
    <name type="scientific">Calocera viscosa (strain TUFC12733)</name>
    <dbReference type="NCBI Taxonomy" id="1330018"/>
    <lineage>
        <taxon>Eukaryota</taxon>
        <taxon>Fungi</taxon>
        <taxon>Dikarya</taxon>
        <taxon>Basidiomycota</taxon>
        <taxon>Agaricomycotina</taxon>
        <taxon>Dacrymycetes</taxon>
        <taxon>Dacrymycetales</taxon>
        <taxon>Dacrymycetaceae</taxon>
        <taxon>Calocera</taxon>
    </lineage>
</organism>
<dbReference type="STRING" id="1330018.A0A167ISW1"/>
<gene>
    <name evidence="2" type="ORF">CALVIDRAFT_557323</name>
</gene>
<evidence type="ECO:0000313" key="3">
    <source>
        <dbReference type="Proteomes" id="UP000076738"/>
    </source>
</evidence>
<feature type="signal peptide" evidence="1">
    <location>
        <begin position="1"/>
        <end position="20"/>
    </location>
</feature>
<keyword evidence="1" id="KW-0732">Signal</keyword>
<dbReference type="AlphaFoldDB" id="A0A167ISW1"/>
<sequence>MHLRHLGALLGFVVLAFADAAQQALPTGDTGRQRWDDPPHPDATGHLIFDTALNLLNHWSNAYHRNGHTVVPVTIPPGTFLYCGRSPRYGPPTPPTTAQWLALDEDRALSISGYEGRLFTYMATRELRLLYFDGTSAALIRTGSLDTQDVIIYGNVSEFHWNDPFQGMFDLCQWAKGYNLDGFVRMDTNFEITYCHFTDGLELLSDVDVVPCMGSAPKGWVGSLRNTNLLWYEALAAGNWHREPLASIHVEYSKMISYYNPRYESLVDLRRKVSSRPEHRLLNISASDVQLSLNDLDDALTRAPTARGREFDWRGLMRHIVEQYADRLQYLQHLVHARDGRPDIGDVECHDITRLIFDIRQQILTMLAPYISRASFATLSNGVLNDSWFEQTVDRCSSSHTAHLNTTRFTPQEHQLTSAVEDTLHEICRTLGVIWQTAYTAESVTSAAAVDRLIDWLDWAVWQKCSPACSEDYICSLPQYPYDGIYKGTERATPRCISRLHWSQPHDPDAPPY</sequence>
<dbReference type="PANTHER" id="PTHR35204">
    <property type="entry name" value="YALI0A21131P"/>
    <property type="match status" value="1"/>
</dbReference>
<feature type="chain" id="PRO_5007888430" evidence="1">
    <location>
        <begin position="21"/>
        <end position="513"/>
    </location>
</feature>
<evidence type="ECO:0000256" key="1">
    <source>
        <dbReference type="SAM" id="SignalP"/>
    </source>
</evidence>
<reference evidence="2 3" key="1">
    <citation type="journal article" date="2016" name="Mol. Biol. Evol.">
        <title>Comparative Genomics of Early-Diverging Mushroom-Forming Fungi Provides Insights into the Origins of Lignocellulose Decay Capabilities.</title>
        <authorList>
            <person name="Nagy L.G."/>
            <person name="Riley R."/>
            <person name="Tritt A."/>
            <person name="Adam C."/>
            <person name="Daum C."/>
            <person name="Floudas D."/>
            <person name="Sun H."/>
            <person name="Yadav J.S."/>
            <person name="Pangilinan J."/>
            <person name="Larsson K.H."/>
            <person name="Matsuura K."/>
            <person name="Barry K."/>
            <person name="Labutti K."/>
            <person name="Kuo R."/>
            <person name="Ohm R.A."/>
            <person name="Bhattacharya S.S."/>
            <person name="Shirouzu T."/>
            <person name="Yoshinaga Y."/>
            <person name="Martin F.M."/>
            <person name="Grigoriev I.V."/>
            <person name="Hibbett D.S."/>
        </authorList>
    </citation>
    <scope>NUCLEOTIDE SEQUENCE [LARGE SCALE GENOMIC DNA]</scope>
    <source>
        <strain evidence="2 3">TUFC12733</strain>
    </source>
</reference>
<dbReference type="InterPro" id="IPR038921">
    <property type="entry name" value="YOR389W-like"/>
</dbReference>
<dbReference type="OrthoDB" id="10261782at2759"/>